<dbReference type="Proteomes" id="UP000305874">
    <property type="component" value="Unassembled WGS sequence"/>
</dbReference>
<dbReference type="RefSeq" id="WP_138549480.1">
    <property type="nucleotide sequence ID" value="NZ_PNCG01001035.1"/>
</dbReference>
<organism evidence="2 3">
    <name type="scientific">Pseudoalteromonas ruthenica</name>
    <dbReference type="NCBI Taxonomy" id="151081"/>
    <lineage>
        <taxon>Bacteria</taxon>
        <taxon>Pseudomonadati</taxon>
        <taxon>Pseudomonadota</taxon>
        <taxon>Gammaproteobacteria</taxon>
        <taxon>Alteromonadales</taxon>
        <taxon>Pseudoalteromonadaceae</taxon>
        <taxon>Pseudoalteromonas</taxon>
    </lineage>
</organism>
<accession>A0A5S3Y6M9</accession>
<proteinExistence type="predicted"/>
<evidence type="ECO:0000313" key="2">
    <source>
        <dbReference type="EMBL" id="TMP67244.1"/>
    </source>
</evidence>
<comment type="caution">
    <text evidence="2">The sequence shown here is derived from an EMBL/GenBank/DDBJ whole genome shotgun (WGS) entry which is preliminary data.</text>
</comment>
<protein>
    <submittedName>
        <fullName evidence="2">Acyl-CoA dehydrogenase</fullName>
    </submittedName>
</protein>
<reference evidence="2 3" key="1">
    <citation type="submission" date="2017-12" db="EMBL/GenBank/DDBJ databases">
        <authorList>
            <person name="Paulsen S."/>
            <person name="Gram L.K."/>
        </authorList>
    </citation>
    <scope>NUCLEOTIDE SEQUENCE [LARGE SCALE GENOMIC DNA]</scope>
    <source>
        <strain evidence="2 3">S2897</strain>
    </source>
</reference>
<feature type="non-terminal residue" evidence="2">
    <location>
        <position position="128"/>
    </location>
</feature>
<dbReference type="Pfam" id="PF09317">
    <property type="entry name" value="ACDH_C"/>
    <property type="match status" value="1"/>
</dbReference>
<dbReference type="InterPro" id="IPR015396">
    <property type="entry name" value="FadE_C"/>
</dbReference>
<dbReference type="EMBL" id="PNCG01001035">
    <property type="protein sequence ID" value="TMP67244.1"/>
    <property type="molecule type" value="Genomic_DNA"/>
</dbReference>
<gene>
    <name evidence="2" type="primary">fadE</name>
    <name evidence="2" type="ORF">CWC05_23670</name>
</gene>
<name>A0A5S3Y6M9_9GAMM</name>
<sequence length="128" mass="14354">LVLFPFGRPIRKPTDTLEHKLAHLLQTPNESRDRLAAHIYLTNEPLNLIGKQEQTLKDILAVEPIFDKVCRAKGQKLPFTQLDKVAKMGLEANILNEDEAAQLAEVEAKRLAVINVDDFDPSELMAGQ</sequence>
<feature type="domain" description="Acyl-CoA dehydrogenase C-terminal bacterial-type" evidence="1">
    <location>
        <begin position="2"/>
        <end position="119"/>
    </location>
</feature>
<dbReference type="GO" id="GO:0003995">
    <property type="term" value="F:acyl-CoA dehydrogenase activity"/>
    <property type="evidence" value="ECO:0007669"/>
    <property type="project" value="InterPro"/>
</dbReference>
<evidence type="ECO:0000313" key="3">
    <source>
        <dbReference type="Proteomes" id="UP000305874"/>
    </source>
</evidence>
<evidence type="ECO:0000259" key="1">
    <source>
        <dbReference type="Pfam" id="PF09317"/>
    </source>
</evidence>
<feature type="non-terminal residue" evidence="2">
    <location>
        <position position="1"/>
    </location>
</feature>
<dbReference type="GO" id="GO:0033539">
    <property type="term" value="P:fatty acid beta-oxidation using acyl-CoA dehydrogenase"/>
    <property type="evidence" value="ECO:0007669"/>
    <property type="project" value="InterPro"/>
</dbReference>
<dbReference type="AlphaFoldDB" id="A0A5S3Y6M9"/>
<reference evidence="3" key="2">
    <citation type="submission" date="2019-06" db="EMBL/GenBank/DDBJ databases">
        <title>Co-occurence of chitin degradation, pigmentation and bioactivity in marine Pseudoalteromonas.</title>
        <authorList>
            <person name="Sonnenschein E.C."/>
            <person name="Bech P.K."/>
        </authorList>
    </citation>
    <scope>NUCLEOTIDE SEQUENCE [LARGE SCALE GENOMIC DNA]</scope>
    <source>
        <strain evidence="3">S2897</strain>
    </source>
</reference>